<feature type="non-terminal residue" evidence="1">
    <location>
        <position position="290"/>
    </location>
</feature>
<gene>
    <name evidence="1" type="ORF">AFUS01_LOCUS1211</name>
</gene>
<dbReference type="OrthoDB" id="619536at2759"/>
<sequence length="290" mass="32811">MNILISLQVDGEVTVERVQELFQENVMTKRSDNGEMVYKRLQHFWTSFLGYKFWEHDKNFLVSNHIRLYDDKDNLTIKDPCTRTDLEGMLEKLVQRPWRENQSLWEILIINNFVPENPSSKLQTIVILRMDHVLGDGYSILGFLKLLLNGTCSVPQIGQNKRSFSIWQNPGLVFKIPYDFTKDMLAMTLGAKMYGQLGNPDNVVSISSQVSVSLVKEIKNQYKVSYGAVLHSVVLGAIARAFHSADLSPPKYLQCSFPIPVPGHPGGMVIHTVSVFAELPCDAPSPSIRL</sequence>
<dbReference type="EMBL" id="CAJVCH010006691">
    <property type="protein sequence ID" value="CAG7659391.1"/>
    <property type="molecule type" value="Genomic_DNA"/>
</dbReference>
<accession>A0A8J2JJR7</accession>
<evidence type="ECO:0000313" key="2">
    <source>
        <dbReference type="Proteomes" id="UP000708208"/>
    </source>
</evidence>
<organism evidence="1 2">
    <name type="scientific">Allacma fusca</name>
    <dbReference type="NCBI Taxonomy" id="39272"/>
    <lineage>
        <taxon>Eukaryota</taxon>
        <taxon>Metazoa</taxon>
        <taxon>Ecdysozoa</taxon>
        <taxon>Arthropoda</taxon>
        <taxon>Hexapoda</taxon>
        <taxon>Collembola</taxon>
        <taxon>Symphypleona</taxon>
        <taxon>Sminthuridae</taxon>
        <taxon>Allacma</taxon>
    </lineage>
</organism>
<evidence type="ECO:0000313" key="1">
    <source>
        <dbReference type="EMBL" id="CAG7659391.1"/>
    </source>
</evidence>
<dbReference type="AlphaFoldDB" id="A0A8J2JJR7"/>
<evidence type="ECO:0008006" key="3">
    <source>
        <dbReference type="Google" id="ProtNLM"/>
    </source>
</evidence>
<proteinExistence type="predicted"/>
<dbReference type="Proteomes" id="UP000708208">
    <property type="component" value="Unassembled WGS sequence"/>
</dbReference>
<reference evidence="1" key="1">
    <citation type="submission" date="2021-06" db="EMBL/GenBank/DDBJ databases">
        <authorList>
            <person name="Hodson N. C."/>
            <person name="Mongue J. A."/>
            <person name="Jaron S. K."/>
        </authorList>
    </citation>
    <scope>NUCLEOTIDE SEQUENCE</scope>
</reference>
<comment type="caution">
    <text evidence="1">The sequence shown here is derived from an EMBL/GenBank/DDBJ whole genome shotgun (WGS) entry which is preliminary data.</text>
</comment>
<keyword evidence="2" id="KW-1185">Reference proteome</keyword>
<protein>
    <recommendedName>
        <fullName evidence="3">Diacylglycerol O-acyltransferase</fullName>
    </recommendedName>
</protein>
<name>A0A8J2JJR7_9HEXA</name>